<dbReference type="SUPFAM" id="SSF81593">
    <property type="entry name" value="Nucleotidyltransferase substrate binding subunit/domain"/>
    <property type="match status" value="1"/>
</dbReference>
<accession>A0A0U9HTT6</accession>
<proteinExistence type="predicted"/>
<evidence type="ECO:0000313" key="2">
    <source>
        <dbReference type="Proteomes" id="UP000054976"/>
    </source>
</evidence>
<evidence type="ECO:0008006" key="3">
    <source>
        <dbReference type="Google" id="ProtNLM"/>
    </source>
</evidence>
<dbReference type="Gene3D" id="1.20.120.330">
    <property type="entry name" value="Nucleotidyltransferases domain 2"/>
    <property type="match status" value="1"/>
</dbReference>
<reference evidence="2" key="1">
    <citation type="submission" date="2016-01" db="EMBL/GenBank/DDBJ databases">
        <title>Draft genome sequence of Thermodesulfovibrio aggregans strain TGE-P1.</title>
        <authorList>
            <person name="Sekiguchi Y."/>
            <person name="Ohashi A."/>
            <person name="Matsuura N."/>
            <person name="Tourlousse M.D."/>
        </authorList>
    </citation>
    <scope>NUCLEOTIDE SEQUENCE [LARGE SCALE GENOMIC DNA]</scope>
    <source>
        <strain evidence="2">TGE-P1</strain>
    </source>
</reference>
<keyword evidence="2" id="KW-1185">Reference proteome</keyword>
<dbReference type="Proteomes" id="UP000054976">
    <property type="component" value="Unassembled WGS sequence"/>
</dbReference>
<dbReference type="AlphaFoldDB" id="A0A0U9HTT6"/>
<dbReference type="EMBL" id="BCNO01000001">
    <property type="protein sequence ID" value="GAQ94209.1"/>
    <property type="molecule type" value="Genomic_DNA"/>
</dbReference>
<dbReference type="OrthoDB" id="13547at2"/>
<dbReference type="RefSeq" id="WP_059175680.1">
    <property type="nucleotide sequence ID" value="NZ_BCNO01000001.1"/>
</dbReference>
<organism evidence="1 2">
    <name type="scientific">Thermodesulfovibrio aggregans</name>
    <dbReference type="NCBI Taxonomy" id="86166"/>
    <lineage>
        <taxon>Bacteria</taxon>
        <taxon>Pseudomonadati</taxon>
        <taxon>Nitrospirota</taxon>
        <taxon>Thermodesulfovibrionia</taxon>
        <taxon>Thermodesulfovibrionales</taxon>
        <taxon>Thermodesulfovibrionaceae</taxon>
        <taxon>Thermodesulfovibrio</taxon>
    </lineage>
</organism>
<name>A0A0U9HTT6_9BACT</name>
<dbReference type="STRING" id="86166.TAGGR_1388"/>
<protein>
    <recommendedName>
        <fullName evidence="3">DUF86 domain-containing protein</fullName>
    </recommendedName>
</protein>
<sequence>MTTQRLSSYISICDKHAERLNSSLRNLEKFIPFTVSKYESLTEQEISFIDQMSYRFGKLQDTMGRLLRVILNILEEDIYQLPFIDVLNRAEKLGIIENAQEWITLRELRNILTHEYSEKVEDIVEGINKLYKISYRLLEIYNGVLKYIERKKILE</sequence>
<comment type="caution">
    <text evidence="1">The sequence shown here is derived from an EMBL/GenBank/DDBJ whole genome shotgun (WGS) entry which is preliminary data.</text>
</comment>
<gene>
    <name evidence="1" type="ORF">TAGGR_1388</name>
</gene>
<evidence type="ECO:0000313" key="1">
    <source>
        <dbReference type="EMBL" id="GAQ94209.1"/>
    </source>
</evidence>